<dbReference type="Pfam" id="PF22725">
    <property type="entry name" value="GFO_IDH_MocA_C3"/>
    <property type="match status" value="1"/>
</dbReference>
<dbReference type="InterPro" id="IPR055170">
    <property type="entry name" value="GFO_IDH_MocA-like_dom"/>
</dbReference>
<dbReference type="PRINTS" id="PR01775">
    <property type="entry name" value="GLFROXRDTASE"/>
</dbReference>
<dbReference type="PROSITE" id="PS51318">
    <property type="entry name" value="TAT"/>
    <property type="match status" value="1"/>
</dbReference>
<organism evidence="5 6">
    <name type="scientific">Kushneria pakistanensis</name>
    <dbReference type="NCBI Taxonomy" id="1508770"/>
    <lineage>
        <taxon>Bacteria</taxon>
        <taxon>Pseudomonadati</taxon>
        <taxon>Pseudomonadota</taxon>
        <taxon>Gammaproteobacteria</taxon>
        <taxon>Oceanospirillales</taxon>
        <taxon>Halomonadaceae</taxon>
        <taxon>Kushneria</taxon>
    </lineage>
</organism>
<sequence>MHDELSNDPIAGFSRRRFLQGTSGALLAAGAMSPVLAGSRNASTTGSRQGGAASGAAMNEASGGGHFGTEGQRLPKEATSVPDSLGGRPMPEVEYRYPAPPEKRLGWAIVGLGDFALNEILPAFGACEHSKITALVSGDRDKAREVGSRFGIGEEGLYDYESFDEIADNDDVDIVYIIVPNAFHADLTVRAARAGKHVLCEKPMAPTVAECERMISACRDNDRKLMIAYREQFEPHNLAAIRMIQEGRIGDLRQINAHHGRELDPSSPEDQWRMRRDLAGGGSLYDIGIYSLNAARYLSGEEPVEVWGNVSNKPDDPRFAEVEDTMCFWLRFPSGVFAECSSSYSVSSSKRGTVNGSKGTLSLDPLSEYRRHKLTVSDGKEMCEQIIEEDNQFAAEMDHMSLCVRDDGTPKTPGEEGLQDIRIITAIYEAAWTGKSVTIDSDYSRSPEDFLRGREDITPK</sequence>
<dbReference type="Gene3D" id="3.40.50.720">
    <property type="entry name" value="NAD(P)-binding Rossmann-like Domain"/>
    <property type="match status" value="1"/>
</dbReference>
<dbReference type="SUPFAM" id="SSF55347">
    <property type="entry name" value="Glyceraldehyde-3-phosphate dehydrogenase-like, C-terminal domain"/>
    <property type="match status" value="1"/>
</dbReference>
<dbReference type="InterPro" id="IPR036291">
    <property type="entry name" value="NAD(P)-bd_dom_sf"/>
</dbReference>
<dbReference type="InterPro" id="IPR006311">
    <property type="entry name" value="TAT_signal"/>
</dbReference>
<keyword evidence="6" id="KW-1185">Reference proteome</keyword>
<dbReference type="PANTHER" id="PTHR43818:SF11">
    <property type="entry name" value="BCDNA.GH03377"/>
    <property type="match status" value="1"/>
</dbReference>
<feature type="region of interest" description="Disordered" evidence="2">
    <location>
        <begin position="39"/>
        <end position="90"/>
    </location>
</feature>
<dbReference type="EMBL" id="BMZM01000001">
    <property type="protein sequence ID" value="GHC14939.1"/>
    <property type="molecule type" value="Genomic_DNA"/>
</dbReference>
<dbReference type="Proteomes" id="UP000604243">
    <property type="component" value="Unassembled WGS sequence"/>
</dbReference>
<keyword evidence="1" id="KW-0560">Oxidoreductase</keyword>
<evidence type="ECO:0000259" key="3">
    <source>
        <dbReference type="Pfam" id="PF01408"/>
    </source>
</evidence>
<name>A0ABQ3F9F6_9GAMM</name>
<feature type="domain" description="GFO/IDH/MocA-like oxidoreductase" evidence="4">
    <location>
        <begin position="239"/>
        <end position="361"/>
    </location>
</feature>
<dbReference type="InterPro" id="IPR000683">
    <property type="entry name" value="Gfo/Idh/MocA-like_OxRdtase_N"/>
</dbReference>
<dbReference type="RefSeq" id="WP_229819502.1">
    <property type="nucleotide sequence ID" value="NZ_BMZM01000001.1"/>
</dbReference>
<dbReference type="InterPro" id="IPR008354">
    <property type="entry name" value="Glc-Fru_OxRdtase_bac"/>
</dbReference>
<comment type="caution">
    <text evidence="5">The sequence shown here is derived from an EMBL/GenBank/DDBJ whole genome shotgun (WGS) entry which is preliminary data.</text>
</comment>
<evidence type="ECO:0000259" key="4">
    <source>
        <dbReference type="Pfam" id="PF22725"/>
    </source>
</evidence>
<proteinExistence type="predicted"/>
<gene>
    <name evidence="5" type="ORF">GCM10010082_01570</name>
</gene>
<dbReference type="InterPro" id="IPR050463">
    <property type="entry name" value="Gfo/Idh/MocA_oxidrdct_glycsds"/>
</dbReference>
<evidence type="ECO:0008006" key="7">
    <source>
        <dbReference type="Google" id="ProtNLM"/>
    </source>
</evidence>
<evidence type="ECO:0000256" key="1">
    <source>
        <dbReference type="ARBA" id="ARBA00023002"/>
    </source>
</evidence>
<evidence type="ECO:0000313" key="6">
    <source>
        <dbReference type="Proteomes" id="UP000604243"/>
    </source>
</evidence>
<dbReference type="Pfam" id="PF01408">
    <property type="entry name" value="GFO_IDH_MocA"/>
    <property type="match status" value="1"/>
</dbReference>
<dbReference type="Gene3D" id="3.30.360.10">
    <property type="entry name" value="Dihydrodipicolinate Reductase, domain 2"/>
    <property type="match status" value="1"/>
</dbReference>
<feature type="domain" description="Gfo/Idh/MocA-like oxidoreductase N-terminal" evidence="3">
    <location>
        <begin position="106"/>
        <end position="229"/>
    </location>
</feature>
<accession>A0ABQ3F9F6</accession>
<reference evidence="6" key="1">
    <citation type="journal article" date="2019" name="Int. J. Syst. Evol. Microbiol.">
        <title>The Global Catalogue of Microorganisms (GCM) 10K type strain sequencing project: providing services to taxonomists for standard genome sequencing and annotation.</title>
        <authorList>
            <consortium name="The Broad Institute Genomics Platform"/>
            <consortium name="The Broad Institute Genome Sequencing Center for Infectious Disease"/>
            <person name="Wu L."/>
            <person name="Ma J."/>
        </authorList>
    </citation>
    <scope>NUCLEOTIDE SEQUENCE [LARGE SCALE GENOMIC DNA]</scope>
    <source>
        <strain evidence="6">KCTC 42082</strain>
    </source>
</reference>
<evidence type="ECO:0000313" key="5">
    <source>
        <dbReference type="EMBL" id="GHC14939.1"/>
    </source>
</evidence>
<dbReference type="SUPFAM" id="SSF51735">
    <property type="entry name" value="NAD(P)-binding Rossmann-fold domains"/>
    <property type="match status" value="1"/>
</dbReference>
<protein>
    <recommendedName>
        <fullName evidence="7">Gfo/Idh/MocA family oxidoreductase</fullName>
    </recommendedName>
</protein>
<evidence type="ECO:0000256" key="2">
    <source>
        <dbReference type="SAM" id="MobiDB-lite"/>
    </source>
</evidence>
<dbReference type="PANTHER" id="PTHR43818">
    <property type="entry name" value="BCDNA.GH03377"/>
    <property type="match status" value="1"/>
</dbReference>